<evidence type="ECO:0000313" key="2">
    <source>
        <dbReference type="Proteomes" id="UP000287651"/>
    </source>
</evidence>
<comment type="caution">
    <text evidence="1">The sequence shown here is derived from an EMBL/GenBank/DDBJ whole genome shotgun (WGS) entry which is preliminary data.</text>
</comment>
<dbReference type="EMBL" id="AMZH03003224">
    <property type="protein sequence ID" value="RRT73012.1"/>
    <property type="molecule type" value="Genomic_DNA"/>
</dbReference>
<name>A0A427A9V6_ENSVE</name>
<proteinExistence type="predicted"/>
<dbReference type="Proteomes" id="UP000287651">
    <property type="component" value="Unassembled WGS sequence"/>
</dbReference>
<dbReference type="AlphaFoldDB" id="A0A427A9V6"/>
<accession>A0A427A9V6</accession>
<evidence type="ECO:0000313" key="1">
    <source>
        <dbReference type="EMBL" id="RRT73012.1"/>
    </source>
</evidence>
<protein>
    <submittedName>
        <fullName evidence="1">Uncharacterized protein</fullName>
    </submittedName>
</protein>
<organism evidence="1 2">
    <name type="scientific">Ensete ventricosum</name>
    <name type="common">Abyssinian banana</name>
    <name type="synonym">Musa ensete</name>
    <dbReference type="NCBI Taxonomy" id="4639"/>
    <lineage>
        <taxon>Eukaryota</taxon>
        <taxon>Viridiplantae</taxon>
        <taxon>Streptophyta</taxon>
        <taxon>Embryophyta</taxon>
        <taxon>Tracheophyta</taxon>
        <taxon>Spermatophyta</taxon>
        <taxon>Magnoliopsida</taxon>
        <taxon>Liliopsida</taxon>
        <taxon>Zingiberales</taxon>
        <taxon>Musaceae</taxon>
        <taxon>Ensete</taxon>
    </lineage>
</organism>
<sequence>MDARGLFIGTQGMYWLFGMSIDRSGTLAVTSYWKGVLYPWLEDLVRLVAMGEASLFESTSFHPTTGSTVINTCTKASVGRWGCLNSVPLMIKLAM</sequence>
<reference evidence="1 2" key="1">
    <citation type="journal article" date="2014" name="Agronomy (Basel)">
        <title>A Draft Genome Sequence for Ensete ventricosum, the Drought-Tolerant Tree Against Hunger.</title>
        <authorList>
            <person name="Harrison J."/>
            <person name="Moore K.A."/>
            <person name="Paszkiewicz K."/>
            <person name="Jones T."/>
            <person name="Grant M."/>
            <person name="Ambacheew D."/>
            <person name="Muzemil S."/>
            <person name="Studholme D.J."/>
        </authorList>
    </citation>
    <scope>NUCLEOTIDE SEQUENCE [LARGE SCALE GENOMIC DNA]</scope>
</reference>
<gene>
    <name evidence="1" type="ORF">B296_00033862</name>
</gene>